<name>A0ABT5DWR0_9BACT</name>
<organism evidence="1 2">
    <name type="scientific">Nannocystis bainbridge</name>
    <dbReference type="NCBI Taxonomy" id="2995303"/>
    <lineage>
        <taxon>Bacteria</taxon>
        <taxon>Pseudomonadati</taxon>
        <taxon>Myxococcota</taxon>
        <taxon>Polyangia</taxon>
        <taxon>Nannocystales</taxon>
        <taxon>Nannocystaceae</taxon>
        <taxon>Nannocystis</taxon>
    </lineage>
</organism>
<proteinExistence type="predicted"/>
<protein>
    <submittedName>
        <fullName evidence="1">Uncharacterized protein</fullName>
    </submittedName>
</protein>
<evidence type="ECO:0000313" key="2">
    <source>
        <dbReference type="Proteomes" id="UP001221686"/>
    </source>
</evidence>
<dbReference type="EMBL" id="JAQNDL010000001">
    <property type="protein sequence ID" value="MDC0718077.1"/>
    <property type="molecule type" value="Genomic_DNA"/>
</dbReference>
<accession>A0ABT5DWR0</accession>
<sequence length="132" mass="15083">MLLLPAGNHEERDYVFVTSAYIDTPIGKEEKMLIQSQMLLMTVLFLASPQNDTVPRDYECGASGHGEEEEEEEELATYCLAKCEGRDAYNRVSGAIDPEDYSREWCEKKAMKYCHKYGYDLADSCFGERLDD</sequence>
<gene>
    <name evidence="1" type="ORF">POL25_14315</name>
</gene>
<comment type="caution">
    <text evidence="1">The sequence shown here is derived from an EMBL/GenBank/DDBJ whole genome shotgun (WGS) entry which is preliminary data.</text>
</comment>
<dbReference type="Proteomes" id="UP001221686">
    <property type="component" value="Unassembled WGS sequence"/>
</dbReference>
<reference evidence="1 2" key="1">
    <citation type="submission" date="2022-11" db="EMBL/GenBank/DDBJ databases">
        <title>Minimal conservation of predation-associated metabolite biosynthetic gene clusters underscores biosynthetic potential of Myxococcota including descriptions for ten novel species: Archangium lansinium sp. nov., Myxococcus landrumus sp. nov., Nannocystis bai.</title>
        <authorList>
            <person name="Ahearne A."/>
            <person name="Stevens C."/>
            <person name="Dowd S."/>
        </authorList>
    </citation>
    <scope>NUCLEOTIDE SEQUENCE [LARGE SCALE GENOMIC DNA]</scope>
    <source>
        <strain evidence="1 2">BB15-2</strain>
    </source>
</reference>
<keyword evidence="2" id="KW-1185">Reference proteome</keyword>
<evidence type="ECO:0000313" key="1">
    <source>
        <dbReference type="EMBL" id="MDC0718077.1"/>
    </source>
</evidence>
<dbReference type="RefSeq" id="WP_272086558.1">
    <property type="nucleotide sequence ID" value="NZ_JAQNDL010000001.1"/>
</dbReference>